<evidence type="ECO:0000259" key="1">
    <source>
        <dbReference type="Pfam" id="PF07484"/>
    </source>
</evidence>
<dbReference type="Pfam" id="PF07484">
    <property type="entry name" value="Collar"/>
    <property type="match status" value="1"/>
</dbReference>
<dbReference type="InterPro" id="IPR037053">
    <property type="entry name" value="Phage_tail_collar_dom_sf"/>
</dbReference>
<comment type="caution">
    <text evidence="2">The sequence shown here is derived from an EMBL/GenBank/DDBJ whole genome shotgun (WGS) entry which is preliminary data.</text>
</comment>
<sequence length="176" mass="17879">MADVYLGQIMMGGFNFAPRGFAACNGQLLPIAQNQALFALLGTAYGGNGSTTFALPNLQGCTPVGAGTSADGAWQPSPYQIGTRAGQEAVTLLPTQIPPHTHAANAVTTPGTSKNPTNTLFGGSGAESIYGSAGPQVTLSSQTLALAGGNQAHPNMQPFSVINFNIALSGIFPSRN</sequence>
<name>A0A5C4NFP0_9BURK</name>
<accession>A0A5C4NFP0</accession>
<dbReference type="AlphaFoldDB" id="A0A5C4NFP0"/>
<dbReference type="Proteomes" id="UP000305681">
    <property type="component" value="Unassembled WGS sequence"/>
</dbReference>
<feature type="domain" description="Phage tail collar" evidence="1">
    <location>
        <begin position="7"/>
        <end position="62"/>
    </location>
</feature>
<organism evidence="2 3">
    <name type="scientific">Janthinobacterium lividum</name>
    <dbReference type="NCBI Taxonomy" id="29581"/>
    <lineage>
        <taxon>Bacteria</taxon>
        <taxon>Pseudomonadati</taxon>
        <taxon>Pseudomonadota</taxon>
        <taxon>Betaproteobacteria</taxon>
        <taxon>Burkholderiales</taxon>
        <taxon>Oxalobacteraceae</taxon>
        <taxon>Janthinobacterium</taxon>
    </lineage>
</organism>
<dbReference type="SUPFAM" id="SSF88874">
    <property type="entry name" value="Receptor-binding domain of short tail fibre protein gp12"/>
    <property type="match status" value="1"/>
</dbReference>
<proteinExistence type="predicted"/>
<gene>
    <name evidence="2" type="ORF">FHI69_28365</name>
</gene>
<dbReference type="EMBL" id="VDGE01000025">
    <property type="protein sequence ID" value="TNC71457.1"/>
    <property type="molecule type" value="Genomic_DNA"/>
</dbReference>
<dbReference type="Gene3D" id="3.90.1340.10">
    <property type="entry name" value="Phage tail collar domain"/>
    <property type="match status" value="1"/>
</dbReference>
<reference evidence="2 3" key="1">
    <citation type="submission" date="2019-06" db="EMBL/GenBank/DDBJ databases">
        <title>Genome sequence of Janthinobacterium lividum UCD_MED1.</title>
        <authorList>
            <person name="De Leon M.E."/>
            <person name="Jospin G."/>
        </authorList>
    </citation>
    <scope>NUCLEOTIDE SEQUENCE [LARGE SCALE GENOMIC DNA]</scope>
    <source>
        <strain evidence="2 3">UCD_MED1</strain>
    </source>
</reference>
<evidence type="ECO:0000313" key="3">
    <source>
        <dbReference type="Proteomes" id="UP000305681"/>
    </source>
</evidence>
<protein>
    <submittedName>
        <fullName evidence="2">Phage tail protein</fullName>
    </submittedName>
</protein>
<dbReference type="InterPro" id="IPR011083">
    <property type="entry name" value="Phage_tail_collar_dom"/>
</dbReference>
<evidence type="ECO:0000313" key="2">
    <source>
        <dbReference type="EMBL" id="TNC71457.1"/>
    </source>
</evidence>